<reference evidence="2 3" key="1">
    <citation type="submission" date="2019-06" db="EMBL/GenBank/DDBJ databases">
        <title>Amycolatopsis alkalitolerans sp. nov., isolated from Gastrodia elata Blume.</title>
        <authorList>
            <person name="Narsing Rao M.P."/>
            <person name="Li W.J."/>
        </authorList>
    </citation>
    <scope>NUCLEOTIDE SEQUENCE [LARGE SCALE GENOMIC DNA]</scope>
    <source>
        <strain evidence="2 3">SYSUP0005</strain>
    </source>
</reference>
<protein>
    <submittedName>
        <fullName evidence="2">Helix-turn-helix domain-containing protein</fullName>
    </submittedName>
</protein>
<organism evidence="2 3">
    <name type="scientific">Amycolatopsis alkalitolerans</name>
    <dbReference type="NCBI Taxonomy" id="2547244"/>
    <lineage>
        <taxon>Bacteria</taxon>
        <taxon>Bacillati</taxon>
        <taxon>Actinomycetota</taxon>
        <taxon>Actinomycetes</taxon>
        <taxon>Pseudonocardiales</taxon>
        <taxon>Pseudonocardiaceae</taxon>
        <taxon>Amycolatopsis</taxon>
    </lineage>
</organism>
<dbReference type="InterPro" id="IPR007630">
    <property type="entry name" value="RNA_pol_sigma70_r4"/>
</dbReference>
<accession>A0A5C4LWJ6</accession>
<sequence length="135" mass="15316">MQVKQLHALIGKLPGVDAPTRQRSGQSLPGRMRRLDDGEVQLLVEGYDAGSSVYELGEQFGISRQTVSRILKQRGVTMRRQGLSPEQVDEAVRLYAEGWSLARIGKRMAVDHGTVWHRLRERGVRMRDPQGRERP</sequence>
<name>A0A5C4LWJ6_9PSEU</name>
<dbReference type="GO" id="GO:0003700">
    <property type="term" value="F:DNA-binding transcription factor activity"/>
    <property type="evidence" value="ECO:0007669"/>
    <property type="project" value="InterPro"/>
</dbReference>
<dbReference type="InterPro" id="IPR013324">
    <property type="entry name" value="RNA_pol_sigma_r3/r4-like"/>
</dbReference>
<dbReference type="AlphaFoldDB" id="A0A5C4LWJ6"/>
<dbReference type="Proteomes" id="UP000305546">
    <property type="component" value="Unassembled WGS sequence"/>
</dbReference>
<evidence type="ECO:0000313" key="3">
    <source>
        <dbReference type="Proteomes" id="UP000305546"/>
    </source>
</evidence>
<dbReference type="Pfam" id="PF04545">
    <property type="entry name" value="Sigma70_r4"/>
    <property type="match status" value="1"/>
</dbReference>
<dbReference type="InterPro" id="IPR009057">
    <property type="entry name" value="Homeodomain-like_sf"/>
</dbReference>
<proteinExistence type="predicted"/>
<evidence type="ECO:0000313" key="2">
    <source>
        <dbReference type="EMBL" id="TNC23811.1"/>
    </source>
</evidence>
<dbReference type="GO" id="GO:0006352">
    <property type="term" value="P:DNA-templated transcription initiation"/>
    <property type="evidence" value="ECO:0007669"/>
    <property type="project" value="InterPro"/>
</dbReference>
<feature type="domain" description="RNA polymerase sigma-70 region 4" evidence="1">
    <location>
        <begin position="32"/>
        <end position="73"/>
    </location>
</feature>
<dbReference type="SUPFAM" id="SSF46689">
    <property type="entry name" value="Homeodomain-like"/>
    <property type="match status" value="1"/>
</dbReference>
<gene>
    <name evidence="2" type="ORF">FG385_20445</name>
</gene>
<evidence type="ECO:0000259" key="1">
    <source>
        <dbReference type="Pfam" id="PF04545"/>
    </source>
</evidence>
<dbReference type="OrthoDB" id="3035096at2"/>
<dbReference type="EMBL" id="VDFW01000018">
    <property type="protein sequence ID" value="TNC23811.1"/>
    <property type="molecule type" value="Genomic_DNA"/>
</dbReference>
<comment type="caution">
    <text evidence="2">The sequence shown here is derived from an EMBL/GenBank/DDBJ whole genome shotgun (WGS) entry which is preliminary data.</text>
</comment>
<keyword evidence="3" id="KW-1185">Reference proteome</keyword>
<dbReference type="SUPFAM" id="SSF88659">
    <property type="entry name" value="Sigma3 and sigma4 domains of RNA polymerase sigma factors"/>
    <property type="match status" value="1"/>
</dbReference>
<dbReference type="Gene3D" id="1.10.10.60">
    <property type="entry name" value="Homeodomain-like"/>
    <property type="match status" value="2"/>
</dbReference>